<dbReference type="OrthoDB" id="5380555at2759"/>
<dbReference type="AlphaFoldDB" id="A0A9N9GS90"/>
<accession>A0A9N9GS90</accession>
<dbReference type="PANTHER" id="PTHR34825:SF1">
    <property type="entry name" value="AAA-ATPASE-LIKE DOMAIN-CONTAINING PROTEIN"/>
    <property type="match status" value="1"/>
</dbReference>
<sequence>DRGYSALSPGYLSFSPGALIEVTENPPGRFWGKLDEHVQGWIAPKVLNTCLYSADFLDEEFSVESQESAENVSNTSTLVFNGSKLAFPQNDKSDFLQLRVDPEFAYFDRTGYISVLSSFEENVLLFLRPRRFGKSLTLSMLAYFHGVEHRKHYDNLFKGLAIDQYVQAGTVIPYQYLVLSLDFSAFNRDPDPKIAKAGLFNMINRAIGKFYTTYANNAIDSLNRCVNVVQFALRTAEGVINHQLTGVKGIYLLADEYDASANEYLNLNNTTSYDNIHKGQSSLKDFWACVKSSMGYQRIIKCFITGVLPLSLDGATSGFNIATNVSDEEELAGFCGLSYGDVRSALKAFCKNGDVEKHFRIMVQHYNGYSFSPYTAAQRVFNTNTCLEYLQTLLMNEPINPSNPSNWETSETLLQMLACSPIATDILEKVGGRNSAFDSDLWHNPIKYDTLPLQFRFSDLKKDATRNKEAWLSFMRYAGGLTYAKEEPGKQLQIPNLVQVQRFAMAVLDRYQLRVMDIEEGLRKIATTGDISQLLGCYERLMSQRDVDYSDFDKNEEHHRDSIYYTLLRNPLLQGHVNGDNGQIDLVIEIPSTSNTIIIEFKVIKIDFLNIAGADRLRKASTLEGYSSADDVLQILFGSWDIIRAGNSIIRWITLPGGPAAQLASYWNGPQVADMRSQGHVSAFLVVIVGSRKVLFSRLNDNGQLENFNFACPISG</sequence>
<organism evidence="2 3">
    <name type="scientific">Paraglomus occultum</name>
    <dbReference type="NCBI Taxonomy" id="144539"/>
    <lineage>
        <taxon>Eukaryota</taxon>
        <taxon>Fungi</taxon>
        <taxon>Fungi incertae sedis</taxon>
        <taxon>Mucoromycota</taxon>
        <taxon>Glomeromycotina</taxon>
        <taxon>Glomeromycetes</taxon>
        <taxon>Paraglomerales</taxon>
        <taxon>Paraglomeraceae</taxon>
        <taxon>Paraglomus</taxon>
    </lineage>
</organism>
<dbReference type="PANTHER" id="PTHR34825">
    <property type="entry name" value="CONSERVED PROTEIN, WITH A WEAK D-GALACTARATE DEHYDRATASE/ALTRONATE HYDROLASE DOMAIN"/>
    <property type="match status" value="1"/>
</dbReference>
<comment type="caution">
    <text evidence="2">The sequence shown here is derived from an EMBL/GenBank/DDBJ whole genome shotgun (WGS) entry which is preliminary data.</text>
</comment>
<gene>
    <name evidence="2" type="ORF">POCULU_LOCUS8459</name>
</gene>
<dbReference type="Proteomes" id="UP000789572">
    <property type="component" value="Unassembled WGS sequence"/>
</dbReference>
<evidence type="ECO:0000313" key="3">
    <source>
        <dbReference type="Proteomes" id="UP000789572"/>
    </source>
</evidence>
<protein>
    <submittedName>
        <fullName evidence="2">11156_t:CDS:1</fullName>
    </submittedName>
</protein>
<evidence type="ECO:0000313" key="2">
    <source>
        <dbReference type="EMBL" id="CAG8621832.1"/>
    </source>
</evidence>
<dbReference type="InterPro" id="IPR018631">
    <property type="entry name" value="AAA-ATPase-like_dom"/>
</dbReference>
<dbReference type="CDD" id="cd00174">
    <property type="entry name" value="SH3"/>
    <property type="match status" value="1"/>
</dbReference>
<feature type="non-terminal residue" evidence="2">
    <location>
        <position position="716"/>
    </location>
</feature>
<dbReference type="EMBL" id="CAJVPJ010002460">
    <property type="protein sequence ID" value="CAG8621832.1"/>
    <property type="molecule type" value="Genomic_DNA"/>
</dbReference>
<name>A0A9N9GS90_9GLOM</name>
<feature type="domain" description="AAA-ATPase-like" evidence="1">
    <location>
        <begin position="94"/>
        <end position="314"/>
    </location>
</feature>
<evidence type="ECO:0000259" key="1">
    <source>
        <dbReference type="Pfam" id="PF09820"/>
    </source>
</evidence>
<keyword evidence="3" id="KW-1185">Reference proteome</keyword>
<dbReference type="Pfam" id="PF09820">
    <property type="entry name" value="AAA-ATPase_like"/>
    <property type="match status" value="1"/>
</dbReference>
<proteinExistence type="predicted"/>
<reference evidence="2" key="1">
    <citation type="submission" date="2021-06" db="EMBL/GenBank/DDBJ databases">
        <authorList>
            <person name="Kallberg Y."/>
            <person name="Tangrot J."/>
            <person name="Rosling A."/>
        </authorList>
    </citation>
    <scope>NUCLEOTIDE SEQUENCE</scope>
    <source>
        <strain evidence="2">IA702</strain>
    </source>
</reference>